<feature type="region of interest" description="Disordered" evidence="1">
    <location>
        <begin position="1"/>
        <end position="23"/>
    </location>
</feature>
<reference evidence="3 5" key="2">
    <citation type="submission" date="2015-09" db="EMBL/GenBank/DDBJ databases">
        <authorList>
            <person name="Rodrigo-Torres L."/>
            <person name="Arahal D.R."/>
        </authorList>
    </citation>
    <scope>NUCLEOTIDE SEQUENCE [LARGE SCALE GENOMIC DNA]</scope>
    <source>
        <strain evidence="3 5">CECT 5118</strain>
    </source>
</reference>
<dbReference type="EMBL" id="CYSC01000027">
    <property type="protein sequence ID" value="CUH72041.1"/>
    <property type="molecule type" value="Genomic_DNA"/>
</dbReference>
<dbReference type="RefSeq" id="WP_370701658.1">
    <property type="nucleotide sequence ID" value="NZ_CYSB01000005.1"/>
</dbReference>
<dbReference type="Proteomes" id="UP000051086">
    <property type="component" value="Unassembled WGS sequence"/>
</dbReference>
<sequence>MTKTPADTAGAATTAPKMTPEDAEARRAVKPVICYPNDTLAPPDLALYHAARQTAVKVGEVTVPPRDGASFTVKAGQFFRITSIEGPQVGDLNLFNANDLSEKFYSGKTRALHGTHITTGERMWSSHPYLRPMATITADTLGWYGIDEFGGSVHDVIGTRCDPYTNNLLSGGQYHHCCHSNLTRALADHEGIALAEAEPQVHDVLNVFMCTGFTRDTGQYFMKASPVRPGDYLEMFAEIDLLGVLSACPGGDCSSEHSSDEAACHPMLVEVFAPAEGALGEWVSPPVNGYDRSHGR</sequence>
<accession>A0A0P1FSZ5</accession>
<protein>
    <submittedName>
        <fullName evidence="4">Urea carboxylase-associated protein 1</fullName>
    </submittedName>
</protein>
<evidence type="ECO:0000313" key="3">
    <source>
        <dbReference type="EMBL" id="CUH63167.1"/>
    </source>
</evidence>
<evidence type="ECO:0000259" key="2">
    <source>
        <dbReference type="Pfam" id="PF09347"/>
    </source>
</evidence>
<dbReference type="PANTHER" id="PTHR31527">
    <property type="entry name" value="RE64534P"/>
    <property type="match status" value="1"/>
</dbReference>
<evidence type="ECO:0000256" key="1">
    <source>
        <dbReference type="SAM" id="MobiDB-lite"/>
    </source>
</evidence>
<organism evidence="4 6">
    <name type="scientific">Thalassovita autumnalis</name>
    <dbReference type="NCBI Taxonomy" id="2072972"/>
    <lineage>
        <taxon>Bacteria</taxon>
        <taxon>Pseudomonadati</taxon>
        <taxon>Pseudomonadota</taxon>
        <taxon>Alphaproteobacteria</taxon>
        <taxon>Rhodobacterales</taxon>
        <taxon>Roseobacteraceae</taxon>
        <taxon>Thalassovita</taxon>
    </lineage>
</organism>
<dbReference type="InterPro" id="IPR018959">
    <property type="entry name" value="DUF1989"/>
</dbReference>
<dbReference type="EMBL" id="CYSB01000005">
    <property type="protein sequence ID" value="CUH63167.1"/>
    <property type="molecule type" value="Genomic_DNA"/>
</dbReference>
<feature type="compositionally biased region" description="Low complexity" evidence="1">
    <location>
        <begin position="1"/>
        <end position="17"/>
    </location>
</feature>
<dbReference type="PANTHER" id="PTHR31527:SF0">
    <property type="entry name" value="RE64534P"/>
    <property type="match status" value="1"/>
</dbReference>
<name>A0A0P1FSZ5_9RHOB</name>
<proteinExistence type="predicted"/>
<evidence type="ECO:0000313" key="6">
    <source>
        <dbReference type="Proteomes" id="UP000051887"/>
    </source>
</evidence>
<keyword evidence="5" id="KW-1185">Reference proteome</keyword>
<evidence type="ECO:0000313" key="5">
    <source>
        <dbReference type="Proteomes" id="UP000051086"/>
    </source>
</evidence>
<gene>
    <name evidence="3" type="ORF">TL5118_00354</name>
    <name evidence="4" type="ORF">TL5120_01837</name>
</gene>
<evidence type="ECO:0000313" key="4">
    <source>
        <dbReference type="EMBL" id="CUH72041.1"/>
    </source>
</evidence>
<dbReference type="Pfam" id="PF09347">
    <property type="entry name" value="DUF1989"/>
    <property type="match status" value="1"/>
</dbReference>
<feature type="domain" description="DUF1989" evidence="2">
    <location>
        <begin position="62"/>
        <end position="242"/>
    </location>
</feature>
<reference evidence="4 6" key="1">
    <citation type="submission" date="2015-09" db="EMBL/GenBank/DDBJ databases">
        <authorList>
            <consortium name="Swine Surveillance"/>
        </authorList>
    </citation>
    <scope>NUCLEOTIDE SEQUENCE [LARGE SCALE GENOMIC DNA]</scope>
    <source>
        <strain evidence="4 6">5120</strain>
    </source>
</reference>
<dbReference type="Proteomes" id="UP000051887">
    <property type="component" value="Unassembled WGS sequence"/>
</dbReference>
<dbReference type="AlphaFoldDB" id="A0A0P1FSZ5"/>